<accession>I0AFT9</accession>
<keyword evidence="2 3" id="KW-0067">ATP-binding</keyword>
<dbReference type="AlphaFoldDB" id="I0AFT9"/>
<dbReference type="HOGENOM" id="CLU_023775_0_0_10"/>
<sequence length="448" mass="52050">METHIKSVIKRTGAIVPFNQERIANAIYRAAVAVGGRDKDKAKELSDKVVALLNEKFPEGSMPHIEDIQDLVEKVLIENGHAKVAKEYILYRDERKRAREAENRYASKLNENIPWQKVWRNLDWAVSHNLHTVAHLNDRIGKGEFPQIVHESECLYEDDVELAANLIIERLDSLRMVMISGPSSSGKTTTTIKLEQKLIKKGFKFKALNVDHYFFDLELHPKDEFGDYDFETPQALDLELINEHLLKLSRGEEVMIPRYDFKTGTRTLNVTPMKLEKDELLLIDSLHGLYPAFSKDISIDLKFKLYLEPLLQMKGMDGKYVRWTDIRLIRRMLRDSVFRAYNPQQTLEHWHYVRSSELRNIIPYSNTADFVISSAMPYELPIYANRMLKLFEEWSVKYKDDVLKQDAYERATRVYNLLKTVTPVSDESPIPGDSVIREFIGGSTLQYH</sequence>
<dbReference type="GO" id="GO:0016301">
    <property type="term" value="F:kinase activity"/>
    <property type="evidence" value="ECO:0007669"/>
    <property type="project" value="InterPro"/>
</dbReference>
<proteinExistence type="predicted"/>
<evidence type="ECO:0000313" key="5">
    <source>
        <dbReference type="EMBL" id="AFH47846.1"/>
    </source>
</evidence>
<organism evidence="5 6">
    <name type="scientific">Ignavibacterium album (strain DSM 19864 / JCM 16511 / NBRC 101810 / Mat9-16)</name>
    <dbReference type="NCBI Taxonomy" id="945713"/>
    <lineage>
        <taxon>Bacteria</taxon>
        <taxon>Pseudomonadati</taxon>
        <taxon>Ignavibacteriota</taxon>
        <taxon>Ignavibacteria</taxon>
        <taxon>Ignavibacteriales</taxon>
        <taxon>Ignavibacteriaceae</taxon>
        <taxon>Ignavibacterium</taxon>
    </lineage>
</organism>
<dbReference type="RefSeq" id="WP_014559006.1">
    <property type="nucleotide sequence ID" value="NC_017464.1"/>
</dbReference>
<dbReference type="GO" id="GO:0005524">
    <property type="term" value="F:ATP binding"/>
    <property type="evidence" value="ECO:0007669"/>
    <property type="project" value="UniProtKB-UniRule"/>
</dbReference>
<gene>
    <name evidence="5" type="primary">nrdD</name>
    <name evidence="5" type="ordered locus">IALB_0134</name>
</gene>
<dbReference type="PATRIC" id="fig|945713.3.peg.134"/>
<reference evidence="5 6" key="1">
    <citation type="journal article" date="2012" name="Front. Microbiol.">
        <title>Complete genome of Ignavibacterium album, a metabolically versatile, flagellated, facultative anaerobe from the phylum Chlorobi.</title>
        <authorList>
            <person name="Liu Z."/>
            <person name="Frigaard N.-U."/>
            <person name="Vogl K."/>
            <person name="Iino T."/>
            <person name="Ohkuma M."/>
            <person name="Overmann J."/>
            <person name="Bryant D.A."/>
        </authorList>
    </citation>
    <scope>NUCLEOTIDE SEQUENCE [LARGE SCALE GENOMIC DNA]</scope>
    <source>
        <strain evidence="6">DSM 19864 / JCM 16511 / NBRC 101810 / Mat9-16</strain>
    </source>
</reference>
<evidence type="ECO:0000256" key="2">
    <source>
        <dbReference type="ARBA" id="ARBA00022840"/>
    </source>
</evidence>
<dbReference type="PROSITE" id="PS51161">
    <property type="entry name" value="ATP_CONE"/>
    <property type="match status" value="1"/>
</dbReference>
<dbReference type="InterPro" id="IPR005144">
    <property type="entry name" value="ATP-cone_dom"/>
</dbReference>
<dbReference type="Gene3D" id="3.40.50.300">
    <property type="entry name" value="P-loop containing nucleotide triphosphate hydrolases"/>
    <property type="match status" value="1"/>
</dbReference>
<evidence type="ECO:0000313" key="6">
    <source>
        <dbReference type="Proteomes" id="UP000007394"/>
    </source>
</evidence>
<feature type="domain" description="ATP-cone" evidence="4">
    <location>
        <begin position="6"/>
        <end position="99"/>
    </location>
</feature>
<evidence type="ECO:0000256" key="1">
    <source>
        <dbReference type="ARBA" id="ARBA00022741"/>
    </source>
</evidence>
<dbReference type="InterPro" id="IPR027417">
    <property type="entry name" value="P-loop_NTPase"/>
</dbReference>
<dbReference type="OrthoDB" id="9764644at2"/>
<dbReference type="EMBL" id="CP003418">
    <property type="protein sequence ID" value="AFH47846.1"/>
    <property type="molecule type" value="Genomic_DNA"/>
</dbReference>
<evidence type="ECO:0000256" key="3">
    <source>
        <dbReference type="PROSITE-ProRule" id="PRU00492"/>
    </source>
</evidence>
<dbReference type="CDD" id="cd02028">
    <property type="entry name" value="UMPK_like"/>
    <property type="match status" value="1"/>
</dbReference>
<name>I0AFT9_IGNAJ</name>
<dbReference type="KEGG" id="ial:IALB_0134"/>
<dbReference type="SUPFAM" id="SSF52540">
    <property type="entry name" value="P-loop containing nucleoside triphosphate hydrolases"/>
    <property type="match status" value="1"/>
</dbReference>
<dbReference type="PANTHER" id="PTHR10285">
    <property type="entry name" value="URIDINE KINASE"/>
    <property type="match status" value="1"/>
</dbReference>
<dbReference type="Pfam" id="PF00485">
    <property type="entry name" value="PRK"/>
    <property type="match status" value="1"/>
</dbReference>
<dbReference type="Pfam" id="PF03477">
    <property type="entry name" value="ATP-cone"/>
    <property type="match status" value="1"/>
</dbReference>
<keyword evidence="1 3" id="KW-0547">Nucleotide-binding</keyword>
<protein>
    <submittedName>
        <fullName evidence="5">Ribonucleoside-triphosphate reductase</fullName>
    </submittedName>
</protein>
<dbReference type="InterPro" id="IPR006083">
    <property type="entry name" value="PRK/URK"/>
</dbReference>
<dbReference type="eggNOG" id="COG0572">
    <property type="taxonomic scope" value="Bacteria"/>
</dbReference>
<keyword evidence="6" id="KW-1185">Reference proteome</keyword>
<dbReference type="STRING" id="945713.IALB_0134"/>
<dbReference type="Proteomes" id="UP000007394">
    <property type="component" value="Chromosome"/>
</dbReference>
<evidence type="ECO:0000259" key="4">
    <source>
        <dbReference type="PROSITE" id="PS51161"/>
    </source>
</evidence>